<evidence type="ECO:0000256" key="3">
    <source>
        <dbReference type="ARBA" id="ARBA00022723"/>
    </source>
</evidence>
<dbReference type="RefSeq" id="WP_286291745.1">
    <property type="nucleotide sequence ID" value="NZ_AP024718.1"/>
</dbReference>
<dbReference type="Proteomes" id="UP001321450">
    <property type="component" value="Chromosome"/>
</dbReference>
<keyword evidence="5" id="KW-0460">Magnesium</keyword>
<name>A0AAU9CGP7_9GAMM</name>
<proteinExistence type="inferred from homology"/>
<evidence type="ECO:0000259" key="6">
    <source>
        <dbReference type="Pfam" id="PF01850"/>
    </source>
</evidence>
<reference evidence="8" key="1">
    <citation type="journal article" date="2024" name="Int. J. Syst. Evol. Microbiol.">
        <title>Methylomarinovum tepidoasis sp. nov., a moderately thermophilic methanotroph of the family Methylothermaceae isolated from a deep-sea hydrothermal field.</title>
        <authorList>
            <person name="Hirayama H."/>
            <person name="Takaki Y."/>
            <person name="Abe M."/>
            <person name="Miyazaki M."/>
            <person name="Uematsu K."/>
            <person name="Matsui Y."/>
            <person name="Takai K."/>
        </authorList>
    </citation>
    <scope>NUCLEOTIDE SEQUENCE [LARGE SCALE GENOMIC DNA]</scope>
    <source>
        <strain evidence="8">IN45</strain>
    </source>
</reference>
<feature type="domain" description="PIN" evidence="6">
    <location>
        <begin position="4"/>
        <end position="125"/>
    </location>
</feature>
<keyword evidence="4 5" id="KW-0378">Hydrolase</keyword>
<keyword evidence="2 5" id="KW-0540">Nuclease</keyword>
<dbReference type="InterPro" id="IPR002716">
    <property type="entry name" value="PIN_dom"/>
</dbReference>
<dbReference type="EMBL" id="AP024718">
    <property type="protein sequence ID" value="BCX89423.1"/>
    <property type="molecule type" value="Genomic_DNA"/>
</dbReference>
<evidence type="ECO:0000256" key="4">
    <source>
        <dbReference type="ARBA" id="ARBA00022801"/>
    </source>
</evidence>
<protein>
    <recommendedName>
        <fullName evidence="5">Ribonuclease VapC</fullName>
        <shortName evidence="5">RNase VapC</shortName>
        <ecNumber evidence="5">3.1.-.-</ecNumber>
    </recommendedName>
    <alternativeName>
        <fullName evidence="5">Toxin VapC</fullName>
    </alternativeName>
</protein>
<dbReference type="GO" id="GO:0090729">
    <property type="term" value="F:toxin activity"/>
    <property type="evidence" value="ECO:0007669"/>
    <property type="project" value="UniProtKB-KW"/>
</dbReference>
<evidence type="ECO:0000313" key="7">
    <source>
        <dbReference type="EMBL" id="BCX89423.1"/>
    </source>
</evidence>
<dbReference type="EC" id="3.1.-.-" evidence="5"/>
<dbReference type="PANTHER" id="PTHR39664">
    <property type="match status" value="1"/>
</dbReference>
<evidence type="ECO:0000313" key="8">
    <source>
        <dbReference type="Proteomes" id="UP001321450"/>
    </source>
</evidence>
<dbReference type="PANTHER" id="PTHR39664:SF2">
    <property type="entry name" value="NUCLEIC ACID-BINDING PROTEIN, CONTAINING PIN DOMAIN-RELATED"/>
    <property type="match status" value="1"/>
</dbReference>
<accession>A0AAU9CGP7</accession>
<comment type="cofactor">
    <cofactor evidence="5">
        <name>Mg(2+)</name>
        <dbReference type="ChEBI" id="CHEBI:18420"/>
    </cofactor>
</comment>
<keyword evidence="1 5" id="KW-1277">Toxin-antitoxin system</keyword>
<dbReference type="InterPro" id="IPR029060">
    <property type="entry name" value="PIN-like_dom_sf"/>
</dbReference>
<feature type="binding site" evidence="5">
    <location>
        <position position="99"/>
    </location>
    <ligand>
        <name>Mg(2+)</name>
        <dbReference type="ChEBI" id="CHEBI:18420"/>
    </ligand>
</feature>
<comment type="similarity">
    <text evidence="5">Belongs to the PINc/VapC protein family.</text>
</comment>
<dbReference type="Gene3D" id="3.40.50.1010">
    <property type="entry name" value="5'-nuclease"/>
    <property type="match status" value="1"/>
</dbReference>
<comment type="function">
    <text evidence="5">Toxic component of a toxin-antitoxin (TA) system. An RNase.</text>
</comment>
<dbReference type="GO" id="GO:0000287">
    <property type="term" value="F:magnesium ion binding"/>
    <property type="evidence" value="ECO:0007669"/>
    <property type="project" value="UniProtKB-UniRule"/>
</dbReference>
<dbReference type="GO" id="GO:0016787">
    <property type="term" value="F:hydrolase activity"/>
    <property type="evidence" value="ECO:0007669"/>
    <property type="project" value="UniProtKB-KW"/>
</dbReference>
<evidence type="ECO:0000256" key="5">
    <source>
        <dbReference type="HAMAP-Rule" id="MF_00265"/>
    </source>
</evidence>
<dbReference type="SUPFAM" id="SSF88723">
    <property type="entry name" value="PIN domain-like"/>
    <property type="match status" value="1"/>
</dbReference>
<dbReference type="InterPro" id="IPR022907">
    <property type="entry name" value="VapC_family"/>
</dbReference>
<evidence type="ECO:0000256" key="2">
    <source>
        <dbReference type="ARBA" id="ARBA00022722"/>
    </source>
</evidence>
<keyword evidence="8" id="KW-1185">Reference proteome</keyword>
<sequence length="131" mass="14564">MIGIDTNVLVRYLVQDDPEQSVLASRLIDGLSAECPGFIALLTLAELVWVLRRAYGYRRELIKQALAAILTTVEFHIEDRPLALAALQDYENGCGDYADCLIVHGALRAGCETIYTFDRKAARYAGFRLLA</sequence>
<keyword evidence="5" id="KW-0800">Toxin</keyword>
<evidence type="ECO:0000256" key="1">
    <source>
        <dbReference type="ARBA" id="ARBA00022649"/>
    </source>
</evidence>
<dbReference type="HAMAP" id="MF_00265">
    <property type="entry name" value="VapC_Nob1"/>
    <property type="match status" value="1"/>
</dbReference>
<dbReference type="GO" id="GO:0004540">
    <property type="term" value="F:RNA nuclease activity"/>
    <property type="evidence" value="ECO:0007669"/>
    <property type="project" value="InterPro"/>
</dbReference>
<gene>
    <name evidence="5" type="primary">vapC</name>
    <name evidence="7" type="ORF">MIN45_P1795</name>
</gene>
<dbReference type="KEGG" id="meiy:MIN45_P1795"/>
<organism evidence="7 8">
    <name type="scientific">Methylomarinovum tepidoasis</name>
    <dbReference type="NCBI Taxonomy" id="2840183"/>
    <lineage>
        <taxon>Bacteria</taxon>
        <taxon>Pseudomonadati</taxon>
        <taxon>Pseudomonadota</taxon>
        <taxon>Gammaproteobacteria</taxon>
        <taxon>Methylococcales</taxon>
        <taxon>Methylothermaceae</taxon>
        <taxon>Methylomarinovum</taxon>
    </lineage>
</organism>
<feature type="binding site" evidence="5">
    <location>
        <position position="5"/>
    </location>
    <ligand>
        <name>Mg(2+)</name>
        <dbReference type="ChEBI" id="CHEBI:18420"/>
    </ligand>
</feature>
<dbReference type="CDD" id="cd18683">
    <property type="entry name" value="PIN_VapC-like"/>
    <property type="match status" value="1"/>
</dbReference>
<dbReference type="Pfam" id="PF01850">
    <property type="entry name" value="PIN"/>
    <property type="match status" value="1"/>
</dbReference>
<keyword evidence="3 5" id="KW-0479">Metal-binding</keyword>
<dbReference type="AlphaFoldDB" id="A0AAU9CGP7"/>